<comment type="similarity">
    <text evidence="1 8 9">Belongs to the phosphohexose mutase family.</text>
</comment>
<dbReference type="EC" id="5.4.2.10" evidence="6 8"/>
<dbReference type="Pfam" id="PF02879">
    <property type="entry name" value="PGM_PMM_II"/>
    <property type="match status" value="1"/>
</dbReference>
<dbReference type="FunFam" id="3.40.120.10:FF:000002">
    <property type="entry name" value="Phosphoglucosamine mutase"/>
    <property type="match status" value="1"/>
</dbReference>
<feature type="modified residue" description="Phosphoserine" evidence="8">
    <location>
        <position position="101"/>
    </location>
</feature>
<evidence type="ECO:0000313" key="15">
    <source>
        <dbReference type="EMBL" id="HEC68372.1"/>
    </source>
</evidence>
<proteinExistence type="inferred from homology"/>
<dbReference type="InterPro" id="IPR005846">
    <property type="entry name" value="A-D-PHexomutase_a/b/a-III"/>
</dbReference>
<dbReference type="CDD" id="cd05802">
    <property type="entry name" value="GlmM"/>
    <property type="match status" value="1"/>
</dbReference>
<feature type="binding site" description="via phosphate group" evidence="8">
    <location>
        <position position="101"/>
    </location>
    <ligand>
        <name>Mg(2+)</name>
        <dbReference type="ChEBI" id="CHEBI:18420"/>
    </ligand>
</feature>
<evidence type="ECO:0000259" key="11">
    <source>
        <dbReference type="Pfam" id="PF00408"/>
    </source>
</evidence>
<reference evidence="15" key="1">
    <citation type="journal article" date="2020" name="mSystems">
        <title>Genome- and Community-Level Interaction Insights into Carbon Utilization and Element Cycling Functions of Hydrothermarchaeota in Hydrothermal Sediment.</title>
        <authorList>
            <person name="Zhou Z."/>
            <person name="Liu Y."/>
            <person name="Xu W."/>
            <person name="Pan J."/>
            <person name="Luo Z.H."/>
            <person name="Li M."/>
        </authorList>
    </citation>
    <scope>NUCLEOTIDE SEQUENCE [LARGE SCALE GENOMIC DNA]</scope>
    <source>
        <strain evidence="15">HyVt-389</strain>
    </source>
</reference>
<comment type="caution">
    <text evidence="15">The sequence shown here is derived from an EMBL/GenBank/DDBJ whole genome shotgun (WGS) entry which is preliminary data.</text>
</comment>
<evidence type="ECO:0000259" key="13">
    <source>
        <dbReference type="Pfam" id="PF02879"/>
    </source>
</evidence>
<dbReference type="SUPFAM" id="SSF55957">
    <property type="entry name" value="Phosphoglucomutase, C-terminal domain"/>
    <property type="match status" value="1"/>
</dbReference>
<evidence type="ECO:0000259" key="12">
    <source>
        <dbReference type="Pfam" id="PF02878"/>
    </source>
</evidence>
<dbReference type="GO" id="GO:0005829">
    <property type="term" value="C:cytosol"/>
    <property type="evidence" value="ECO:0007669"/>
    <property type="project" value="TreeGrafter"/>
</dbReference>
<evidence type="ECO:0000256" key="10">
    <source>
        <dbReference type="RuleBase" id="RU004327"/>
    </source>
</evidence>
<dbReference type="GO" id="GO:0008966">
    <property type="term" value="F:phosphoglucosamine mutase activity"/>
    <property type="evidence" value="ECO:0007669"/>
    <property type="project" value="UniProtKB-UniRule"/>
</dbReference>
<evidence type="ECO:0000256" key="6">
    <source>
        <dbReference type="ARBA" id="ARBA00066330"/>
    </source>
</evidence>
<dbReference type="Pfam" id="PF02880">
    <property type="entry name" value="PGM_PMM_III"/>
    <property type="match status" value="1"/>
</dbReference>
<sequence length="452" mass="49082">MAKLFGTDGIRGKANVWPMSTEVVMQVGRALAYVIKKHSHRHKVIIGKDTRLSGYMIETALSAGICSMGVDVFLIGPLPTPGIAFLTTNMRADAGVVISASHNPYDDNGIKFFARNGFKLPDEMEIEIEKLVLAKNNYIDTIRPTATEIGKAFRIEDAIGRYIVFLKNTLPKGMLFDGLKMVLDCAHGAGYKVAPMVFSELGAKLTLMGVAPDGTNINKECGALYPEGVAKKVKETGADLGLALDGDGDRVILVDEKGNIVDGDKILAICGNYLKKQGKLKHDTIVGTVMSNFGLELFLKQHGIRLIRTPVGDRYVTEALCASGSTIGGEPSGHVIFLHHHTTGDGILTALQVIAIMLMEDKPLSQLCSIMKPLPQKMINIKVKEKHPFEKNPAITEAVNKAQKTLAEQGRIVLRYSGTEPVARVMVEGKDGHLVEELANHLAEVIQKYMGV</sequence>
<dbReference type="PANTHER" id="PTHR42946">
    <property type="entry name" value="PHOSPHOHEXOSE MUTASE"/>
    <property type="match status" value="1"/>
</dbReference>
<dbReference type="GO" id="GO:0000287">
    <property type="term" value="F:magnesium ion binding"/>
    <property type="evidence" value="ECO:0007669"/>
    <property type="project" value="UniProtKB-UniRule"/>
</dbReference>
<accession>A0A7C1ZTC2</accession>
<organism evidence="15">
    <name type="scientific">Desulfofervidus auxilii</name>
    <dbReference type="NCBI Taxonomy" id="1621989"/>
    <lineage>
        <taxon>Bacteria</taxon>
        <taxon>Pseudomonadati</taxon>
        <taxon>Thermodesulfobacteriota</taxon>
        <taxon>Candidatus Desulfofervidia</taxon>
        <taxon>Candidatus Desulfofervidales</taxon>
        <taxon>Candidatus Desulfofervidaceae</taxon>
        <taxon>Candidatus Desulfofervidus</taxon>
    </lineage>
</organism>
<dbReference type="NCBIfam" id="NF008139">
    <property type="entry name" value="PRK10887.1"/>
    <property type="match status" value="1"/>
</dbReference>
<dbReference type="PANTHER" id="PTHR42946:SF1">
    <property type="entry name" value="PHOSPHOGLUCOMUTASE (ALPHA-D-GLUCOSE-1,6-BISPHOSPHATE-DEPENDENT)"/>
    <property type="match status" value="1"/>
</dbReference>
<dbReference type="FunFam" id="3.40.120.10:FF:000001">
    <property type="entry name" value="Phosphoglucosamine mutase"/>
    <property type="match status" value="1"/>
</dbReference>
<keyword evidence="2 8" id="KW-0597">Phosphoprotein</keyword>
<comment type="catalytic activity">
    <reaction evidence="8 10">
        <text>alpha-D-glucosamine 1-phosphate = D-glucosamine 6-phosphate</text>
        <dbReference type="Rhea" id="RHEA:23424"/>
        <dbReference type="ChEBI" id="CHEBI:58516"/>
        <dbReference type="ChEBI" id="CHEBI:58725"/>
        <dbReference type="EC" id="5.4.2.10"/>
    </reaction>
</comment>
<dbReference type="NCBIfam" id="TIGR01455">
    <property type="entry name" value="glmM"/>
    <property type="match status" value="1"/>
</dbReference>
<evidence type="ECO:0000256" key="4">
    <source>
        <dbReference type="ARBA" id="ARBA00022842"/>
    </source>
</evidence>
<dbReference type="Gene3D" id="3.40.120.10">
    <property type="entry name" value="Alpha-D-Glucose-1,6-Bisphosphate, subunit A, domain 3"/>
    <property type="match status" value="3"/>
</dbReference>
<feature type="domain" description="Alpha-D-phosphohexomutase alpha/beta/alpha" evidence="13">
    <location>
        <begin position="162"/>
        <end position="258"/>
    </location>
</feature>
<evidence type="ECO:0000256" key="8">
    <source>
        <dbReference type="HAMAP-Rule" id="MF_01554"/>
    </source>
</evidence>
<evidence type="ECO:0000256" key="7">
    <source>
        <dbReference type="ARBA" id="ARBA00068193"/>
    </source>
</evidence>
<dbReference type="InterPro" id="IPR016055">
    <property type="entry name" value="A-D-PHexomutase_a/b/a-I/II/III"/>
</dbReference>
<dbReference type="InterPro" id="IPR016066">
    <property type="entry name" value="A-D-PHexomutase_CS"/>
</dbReference>
<feature type="domain" description="Alpha-D-phosphohexomutase C-terminal" evidence="11">
    <location>
        <begin position="378"/>
        <end position="444"/>
    </location>
</feature>
<feature type="binding site" evidence="8">
    <location>
        <position position="249"/>
    </location>
    <ligand>
        <name>Mg(2+)</name>
        <dbReference type="ChEBI" id="CHEBI:18420"/>
    </ligand>
</feature>
<dbReference type="AlphaFoldDB" id="A0A7C1ZTC2"/>
<dbReference type="GO" id="GO:0005975">
    <property type="term" value="P:carbohydrate metabolic process"/>
    <property type="evidence" value="ECO:0007669"/>
    <property type="project" value="InterPro"/>
</dbReference>
<evidence type="ECO:0000256" key="5">
    <source>
        <dbReference type="ARBA" id="ARBA00023235"/>
    </source>
</evidence>
<dbReference type="InterPro" id="IPR005841">
    <property type="entry name" value="Alpha-D-phosphohexomutase_SF"/>
</dbReference>
<dbReference type="Pfam" id="PF02878">
    <property type="entry name" value="PGM_PMM_I"/>
    <property type="match status" value="1"/>
</dbReference>
<comment type="PTM">
    <text evidence="8">Activated by phosphorylation.</text>
</comment>
<feature type="active site" description="Phosphoserine intermediate" evidence="8">
    <location>
        <position position="101"/>
    </location>
</feature>
<evidence type="ECO:0000256" key="1">
    <source>
        <dbReference type="ARBA" id="ARBA00010231"/>
    </source>
</evidence>
<feature type="binding site" evidence="8">
    <location>
        <position position="245"/>
    </location>
    <ligand>
        <name>Mg(2+)</name>
        <dbReference type="ChEBI" id="CHEBI:18420"/>
    </ligand>
</feature>
<dbReference type="EMBL" id="DRIH01000218">
    <property type="protein sequence ID" value="HEC68372.1"/>
    <property type="molecule type" value="Genomic_DNA"/>
</dbReference>
<feature type="domain" description="Alpha-D-phosphohexomutase alpha/beta/alpha" evidence="12">
    <location>
        <begin position="3"/>
        <end position="136"/>
    </location>
</feature>
<comment type="cofactor">
    <cofactor evidence="8">
        <name>Mg(2+)</name>
        <dbReference type="ChEBI" id="CHEBI:18420"/>
    </cofactor>
    <text evidence="8">Binds 1 Mg(2+) ion per subunit.</text>
</comment>
<name>A0A7C1ZTC2_DESA2</name>
<dbReference type="GO" id="GO:0009252">
    <property type="term" value="P:peptidoglycan biosynthetic process"/>
    <property type="evidence" value="ECO:0007669"/>
    <property type="project" value="UniProtKB-ARBA"/>
</dbReference>
<keyword evidence="5 8" id="KW-0413">Isomerase</keyword>
<dbReference type="InterPro" id="IPR005845">
    <property type="entry name" value="A-D-PHexomutase_a/b/a-II"/>
</dbReference>
<dbReference type="InterPro" id="IPR005843">
    <property type="entry name" value="A-D-PHexomutase_C"/>
</dbReference>
<evidence type="ECO:0000256" key="3">
    <source>
        <dbReference type="ARBA" id="ARBA00022723"/>
    </source>
</evidence>
<dbReference type="PROSITE" id="PS00710">
    <property type="entry name" value="PGM_PMM"/>
    <property type="match status" value="1"/>
</dbReference>
<dbReference type="GO" id="GO:0004615">
    <property type="term" value="F:phosphomannomutase activity"/>
    <property type="evidence" value="ECO:0007669"/>
    <property type="project" value="TreeGrafter"/>
</dbReference>
<dbReference type="SUPFAM" id="SSF53738">
    <property type="entry name" value="Phosphoglucomutase, first 3 domains"/>
    <property type="match status" value="3"/>
</dbReference>
<evidence type="ECO:0000256" key="9">
    <source>
        <dbReference type="RuleBase" id="RU004326"/>
    </source>
</evidence>
<dbReference type="PRINTS" id="PR00509">
    <property type="entry name" value="PGMPMM"/>
</dbReference>
<dbReference type="InterPro" id="IPR005844">
    <property type="entry name" value="A-D-PHexomutase_a/b/a-I"/>
</dbReference>
<dbReference type="InterPro" id="IPR036900">
    <property type="entry name" value="A-D-PHexomutase_C_sf"/>
</dbReference>
<keyword evidence="4 8" id="KW-0460">Magnesium</keyword>
<evidence type="ECO:0000259" key="14">
    <source>
        <dbReference type="Pfam" id="PF02880"/>
    </source>
</evidence>
<dbReference type="Gene3D" id="3.30.310.50">
    <property type="entry name" value="Alpha-D-phosphohexomutase, C-terminal domain"/>
    <property type="match status" value="1"/>
</dbReference>
<dbReference type="Proteomes" id="UP000885738">
    <property type="component" value="Unassembled WGS sequence"/>
</dbReference>
<dbReference type="InterPro" id="IPR006352">
    <property type="entry name" value="GlmM_bact"/>
</dbReference>
<dbReference type="FunFam" id="3.30.310.50:FF:000001">
    <property type="entry name" value="Phosphoglucosamine mutase"/>
    <property type="match status" value="1"/>
</dbReference>
<protein>
    <recommendedName>
        <fullName evidence="7 8">Phosphoglucosamine mutase</fullName>
        <ecNumber evidence="6 8">5.4.2.10</ecNumber>
    </recommendedName>
</protein>
<keyword evidence="3 8" id="KW-0479">Metal-binding</keyword>
<dbReference type="GO" id="GO:0006048">
    <property type="term" value="P:UDP-N-acetylglucosamine biosynthetic process"/>
    <property type="evidence" value="ECO:0007669"/>
    <property type="project" value="TreeGrafter"/>
</dbReference>
<comment type="function">
    <text evidence="8 10">Catalyzes the conversion of glucosamine-6-phosphate to glucosamine-1-phosphate.</text>
</comment>
<dbReference type="Pfam" id="PF00408">
    <property type="entry name" value="PGM_PMM_IV"/>
    <property type="match status" value="1"/>
</dbReference>
<dbReference type="HAMAP" id="MF_01554_B">
    <property type="entry name" value="GlmM_B"/>
    <property type="match status" value="1"/>
</dbReference>
<feature type="binding site" evidence="8">
    <location>
        <position position="247"/>
    </location>
    <ligand>
        <name>Mg(2+)</name>
        <dbReference type="ChEBI" id="CHEBI:18420"/>
    </ligand>
</feature>
<feature type="domain" description="Alpha-D-phosphohexomutase alpha/beta/alpha" evidence="14">
    <location>
        <begin position="262"/>
        <end position="372"/>
    </location>
</feature>
<evidence type="ECO:0000256" key="2">
    <source>
        <dbReference type="ARBA" id="ARBA00022553"/>
    </source>
</evidence>
<dbReference type="InterPro" id="IPR050060">
    <property type="entry name" value="Phosphoglucosamine_mutase"/>
</dbReference>
<gene>
    <name evidence="8" type="primary">glmM</name>
    <name evidence="15" type="ORF">ENI35_06150</name>
</gene>